<comment type="caution">
    <text evidence="5">The sequence shown here is derived from an EMBL/GenBank/DDBJ whole genome shotgun (WGS) entry which is preliminary data.</text>
</comment>
<dbReference type="GO" id="GO:0008270">
    <property type="term" value="F:zinc ion binding"/>
    <property type="evidence" value="ECO:0007669"/>
    <property type="project" value="UniProtKB-KW"/>
</dbReference>
<dbReference type="Pfam" id="PF10551">
    <property type="entry name" value="MULE"/>
    <property type="match status" value="1"/>
</dbReference>
<gene>
    <name evidence="5" type="ORF">LSAT_V11C800389420</name>
</gene>
<evidence type="ECO:0000313" key="6">
    <source>
        <dbReference type="Proteomes" id="UP000235145"/>
    </source>
</evidence>
<keyword evidence="2" id="KW-0863">Zinc-finger</keyword>
<evidence type="ECO:0000259" key="4">
    <source>
        <dbReference type="SMART" id="SM00575"/>
    </source>
</evidence>
<accession>A0A9R1UM17</accession>
<dbReference type="Proteomes" id="UP000235145">
    <property type="component" value="Unassembled WGS sequence"/>
</dbReference>
<evidence type="ECO:0000313" key="5">
    <source>
        <dbReference type="EMBL" id="KAJ0189856.1"/>
    </source>
</evidence>
<feature type="domain" description="Zinc finger PMZ-type" evidence="4">
    <location>
        <begin position="513"/>
        <end position="540"/>
    </location>
</feature>
<dbReference type="PANTHER" id="PTHR31973:SF195">
    <property type="entry name" value="MUDR FAMILY TRANSPOSASE"/>
    <property type="match status" value="1"/>
</dbReference>
<reference evidence="5 6" key="1">
    <citation type="journal article" date="2017" name="Nat. Commun.">
        <title>Genome assembly with in vitro proximity ligation data and whole-genome triplication in lettuce.</title>
        <authorList>
            <person name="Reyes-Chin-Wo S."/>
            <person name="Wang Z."/>
            <person name="Yang X."/>
            <person name="Kozik A."/>
            <person name="Arikit S."/>
            <person name="Song C."/>
            <person name="Xia L."/>
            <person name="Froenicke L."/>
            <person name="Lavelle D.O."/>
            <person name="Truco M.J."/>
            <person name="Xia R."/>
            <person name="Zhu S."/>
            <person name="Xu C."/>
            <person name="Xu H."/>
            <person name="Xu X."/>
            <person name="Cox K."/>
            <person name="Korf I."/>
            <person name="Meyers B.C."/>
            <person name="Michelmore R.W."/>
        </authorList>
    </citation>
    <scope>NUCLEOTIDE SEQUENCE [LARGE SCALE GENOMIC DNA]</scope>
    <source>
        <strain evidence="6">cv. Salinas</strain>
        <tissue evidence="5">Seedlings</tissue>
    </source>
</reference>
<sequence>MPSKFVTLLCYRDGKICDGEEGITYNKPPSKVIKVQYGTQFNDLINQIHIATSIDRKQCHIKVICRYSLVDGNVMKYIHLPIKGDNDVEIMFDVLSLHQQLSNIDLYLEVEVSGNKDHTNITPSLTDMILNKDFKIISQFAVVNNDMNSGFDTDNEKDESGCKRQRSCYFEITRYIGPTIWKVRCKLCSQTGCKWQLCACKRQRSDHPNLYANLIAQETEHLIKEQPSISVPTLRAEIVDKFGYTPSYRKFNLGTVVEWCTARLSNVDQVESSNVDQVEFRHVFWAFVPFIHGFEHCRPVISIDATHLYGKYNGKMMIAMGVDGNNQIFSLAFVVVENESYNSWYWFLSHVKKHVVKELSQLTLKVLAYHAGSQNQVRKFNSIMEEIACQWLEGHSLRRWTVAHDGGKRYALHTTNMSEIFNSILKGARFLPIISCVQLTFYRLVHYFDVRRSLGRFAQANGDVFTPHVVAKQAASMTKANAHTLKSFNRAKGIFEVVTQKGKNGQVVDLEKKTYTCGKWKIYKYPCSHVLSTCAFLSLNTSQYIQQFYSIFEYLATWAPEFSQFLMKHIGLRHLLDKCFQIQS</sequence>
<dbReference type="PANTHER" id="PTHR31973">
    <property type="entry name" value="POLYPROTEIN, PUTATIVE-RELATED"/>
    <property type="match status" value="1"/>
</dbReference>
<protein>
    <recommendedName>
        <fullName evidence="4">Zinc finger PMZ-type domain-containing protein</fullName>
    </recommendedName>
</protein>
<dbReference type="SMART" id="SM00575">
    <property type="entry name" value="ZnF_PMZ"/>
    <property type="match status" value="1"/>
</dbReference>
<dbReference type="AlphaFoldDB" id="A0A9R1UM17"/>
<dbReference type="InterPro" id="IPR006564">
    <property type="entry name" value="Znf_PMZ"/>
</dbReference>
<evidence type="ECO:0000256" key="1">
    <source>
        <dbReference type="ARBA" id="ARBA00022723"/>
    </source>
</evidence>
<evidence type="ECO:0000256" key="2">
    <source>
        <dbReference type="ARBA" id="ARBA00022771"/>
    </source>
</evidence>
<dbReference type="Pfam" id="PF04434">
    <property type="entry name" value="SWIM"/>
    <property type="match status" value="1"/>
</dbReference>
<dbReference type="InterPro" id="IPR007527">
    <property type="entry name" value="Znf_SWIM"/>
</dbReference>
<dbReference type="EMBL" id="NBSK02000008">
    <property type="protein sequence ID" value="KAJ0189856.1"/>
    <property type="molecule type" value="Genomic_DNA"/>
</dbReference>
<dbReference type="InterPro" id="IPR018289">
    <property type="entry name" value="MULE_transposase_dom"/>
</dbReference>
<keyword evidence="1" id="KW-0479">Metal-binding</keyword>
<keyword evidence="6" id="KW-1185">Reference proteome</keyword>
<keyword evidence="3" id="KW-0862">Zinc</keyword>
<organism evidence="5 6">
    <name type="scientific">Lactuca sativa</name>
    <name type="common">Garden lettuce</name>
    <dbReference type="NCBI Taxonomy" id="4236"/>
    <lineage>
        <taxon>Eukaryota</taxon>
        <taxon>Viridiplantae</taxon>
        <taxon>Streptophyta</taxon>
        <taxon>Embryophyta</taxon>
        <taxon>Tracheophyta</taxon>
        <taxon>Spermatophyta</taxon>
        <taxon>Magnoliopsida</taxon>
        <taxon>eudicotyledons</taxon>
        <taxon>Gunneridae</taxon>
        <taxon>Pentapetalae</taxon>
        <taxon>asterids</taxon>
        <taxon>campanulids</taxon>
        <taxon>Asterales</taxon>
        <taxon>Asteraceae</taxon>
        <taxon>Cichorioideae</taxon>
        <taxon>Cichorieae</taxon>
        <taxon>Lactucinae</taxon>
        <taxon>Lactuca</taxon>
    </lineage>
</organism>
<proteinExistence type="predicted"/>
<name>A0A9R1UM17_LACSA</name>
<evidence type="ECO:0000256" key="3">
    <source>
        <dbReference type="ARBA" id="ARBA00022833"/>
    </source>
</evidence>